<accession>A0A0A9CZ07</accession>
<evidence type="ECO:0000313" key="1">
    <source>
        <dbReference type="EMBL" id="JAD79648.1"/>
    </source>
</evidence>
<sequence length="74" mass="8444">MVSYNAMHGVRSPPGPLMYRRIFFVLSMLSRYNMLANTWLLNSSSILSPMKIIRSRYKAFHVSSHCQVPSPGVL</sequence>
<reference evidence="1" key="1">
    <citation type="submission" date="2014-09" db="EMBL/GenBank/DDBJ databases">
        <authorList>
            <person name="Magalhaes I.L.F."/>
            <person name="Oliveira U."/>
            <person name="Santos F.R."/>
            <person name="Vidigal T.H.D.A."/>
            <person name="Brescovit A.D."/>
            <person name="Santos A.J."/>
        </authorList>
    </citation>
    <scope>NUCLEOTIDE SEQUENCE</scope>
    <source>
        <tissue evidence="1">Shoot tissue taken approximately 20 cm above the soil surface</tissue>
    </source>
</reference>
<name>A0A0A9CZ07_ARUDO</name>
<protein>
    <submittedName>
        <fullName evidence="1">Uncharacterized protein</fullName>
    </submittedName>
</protein>
<proteinExistence type="predicted"/>
<dbReference type="AlphaFoldDB" id="A0A0A9CZ07"/>
<organism evidence="1">
    <name type="scientific">Arundo donax</name>
    <name type="common">Giant reed</name>
    <name type="synonym">Donax arundinaceus</name>
    <dbReference type="NCBI Taxonomy" id="35708"/>
    <lineage>
        <taxon>Eukaryota</taxon>
        <taxon>Viridiplantae</taxon>
        <taxon>Streptophyta</taxon>
        <taxon>Embryophyta</taxon>
        <taxon>Tracheophyta</taxon>
        <taxon>Spermatophyta</taxon>
        <taxon>Magnoliopsida</taxon>
        <taxon>Liliopsida</taxon>
        <taxon>Poales</taxon>
        <taxon>Poaceae</taxon>
        <taxon>PACMAD clade</taxon>
        <taxon>Arundinoideae</taxon>
        <taxon>Arundineae</taxon>
        <taxon>Arundo</taxon>
    </lineage>
</organism>
<reference evidence="1" key="2">
    <citation type="journal article" date="2015" name="Data Brief">
        <title>Shoot transcriptome of the giant reed, Arundo donax.</title>
        <authorList>
            <person name="Barrero R.A."/>
            <person name="Guerrero F.D."/>
            <person name="Moolhuijzen P."/>
            <person name="Goolsby J.A."/>
            <person name="Tidwell J."/>
            <person name="Bellgard S.E."/>
            <person name="Bellgard M.I."/>
        </authorList>
    </citation>
    <scope>NUCLEOTIDE SEQUENCE</scope>
    <source>
        <tissue evidence="1">Shoot tissue taken approximately 20 cm above the soil surface</tissue>
    </source>
</reference>
<dbReference type="EMBL" id="GBRH01218247">
    <property type="protein sequence ID" value="JAD79648.1"/>
    <property type="molecule type" value="Transcribed_RNA"/>
</dbReference>